<dbReference type="AlphaFoldDB" id="A0A6L2M1N5"/>
<comment type="caution">
    <text evidence="2">The sequence shown here is derived from an EMBL/GenBank/DDBJ whole genome shotgun (WGS) entry which is preliminary data.</text>
</comment>
<dbReference type="EMBL" id="BKCJ010005660">
    <property type="protein sequence ID" value="GEU67943.1"/>
    <property type="molecule type" value="Genomic_DNA"/>
</dbReference>
<proteinExistence type="predicted"/>
<evidence type="ECO:0000256" key="1">
    <source>
        <dbReference type="SAM" id="MobiDB-lite"/>
    </source>
</evidence>
<accession>A0A6L2M1N5</accession>
<sequence>MAFVPSPSPSNTNEVPTAYEVSTASTQSSTASIKVNTVNLRDATMHAFLSNQSNGSQLVYEDLEQIHEDDLEEMDLKWQLVLLRMMAKRAIWLKMRFLPTWLLWIFQTLSLEEFQQLKFESYGPKSCKIKSKNPSKNIPNELKESTEVKESSDVPLVKKLTNYNYYQRERVVSRNNYTRVNKSNSTGKTYPNAHRNMAPRAILMKTGLRPLNTTRPVNTAHPKTIVHCARPMSRFTKSAQSTVKRPYQQRTALTNTSFSQTVNTARPRPVNTARPRPVKTARTNSSVVNVVRANQVNVVKASACWVWRPTKPNGASITLKRHNYIDTQSRSKSVMAWVPKRS</sequence>
<protein>
    <submittedName>
        <fullName evidence="2">Uncharacterized protein</fullName>
    </submittedName>
</protein>
<feature type="region of interest" description="Disordered" evidence="1">
    <location>
        <begin position="261"/>
        <end position="281"/>
    </location>
</feature>
<organism evidence="2">
    <name type="scientific">Tanacetum cinerariifolium</name>
    <name type="common">Dalmatian daisy</name>
    <name type="synonym">Chrysanthemum cinerariifolium</name>
    <dbReference type="NCBI Taxonomy" id="118510"/>
    <lineage>
        <taxon>Eukaryota</taxon>
        <taxon>Viridiplantae</taxon>
        <taxon>Streptophyta</taxon>
        <taxon>Embryophyta</taxon>
        <taxon>Tracheophyta</taxon>
        <taxon>Spermatophyta</taxon>
        <taxon>Magnoliopsida</taxon>
        <taxon>eudicotyledons</taxon>
        <taxon>Gunneridae</taxon>
        <taxon>Pentapetalae</taxon>
        <taxon>asterids</taxon>
        <taxon>campanulids</taxon>
        <taxon>Asterales</taxon>
        <taxon>Asteraceae</taxon>
        <taxon>Asteroideae</taxon>
        <taxon>Anthemideae</taxon>
        <taxon>Anthemidinae</taxon>
        <taxon>Tanacetum</taxon>
    </lineage>
</organism>
<evidence type="ECO:0000313" key="2">
    <source>
        <dbReference type="EMBL" id="GEU67943.1"/>
    </source>
</evidence>
<reference evidence="2" key="1">
    <citation type="journal article" date="2019" name="Sci. Rep.">
        <title>Draft genome of Tanacetum cinerariifolium, the natural source of mosquito coil.</title>
        <authorList>
            <person name="Yamashiro T."/>
            <person name="Shiraishi A."/>
            <person name="Satake H."/>
            <person name="Nakayama K."/>
        </authorList>
    </citation>
    <scope>NUCLEOTIDE SEQUENCE</scope>
</reference>
<gene>
    <name evidence="2" type="ORF">Tci_039921</name>
</gene>
<name>A0A6L2M1N5_TANCI</name>